<feature type="chain" id="PRO_5045518311" description="Carboxypeptidase Q" evidence="21">
    <location>
        <begin position="21"/>
        <end position="515"/>
    </location>
</feature>
<keyword evidence="24" id="KW-1185">Reference proteome</keyword>
<keyword evidence="8" id="KW-0645">Protease</keyword>
<name>A0ABQ3I551_9BACT</name>
<dbReference type="InterPro" id="IPR007484">
    <property type="entry name" value="Peptidase_M28"/>
</dbReference>
<evidence type="ECO:0000256" key="1">
    <source>
        <dbReference type="ARBA" id="ARBA00004240"/>
    </source>
</evidence>
<evidence type="ECO:0000256" key="6">
    <source>
        <dbReference type="ARBA" id="ARBA00022525"/>
    </source>
</evidence>
<comment type="subcellular location">
    <subcellularLocation>
        <location evidence="1">Endoplasmic reticulum</location>
    </subcellularLocation>
    <subcellularLocation>
        <location evidence="3">Golgi apparatus</location>
    </subcellularLocation>
    <subcellularLocation>
        <location evidence="2">Lysosome</location>
    </subcellularLocation>
    <subcellularLocation>
        <location evidence="4">Secreted</location>
    </subcellularLocation>
</comment>
<evidence type="ECO:0000256" key="5">
    <source>
        <dbReference type="ARBA" id="ARBA00014116"/>
    </source>
</evidence>
<evidence type="ECO:0000256" key="14">
    <source>
        <dbReference type="ARBA" id="ARBA00023034"/>
    </source>
</evidence>
<accession>A0ABQ3I551</accession>
<keyword evidence="6" id="KW-0964">Secreted</keyword>
<dbReference type="SUPFAM" id="SSF53187">
    <property type="entry name" value="Zn-dependent exopeptidases"/>
    <property type="match status" value="1"/>
</dbReference>
<evidence type="ECO:0000313" key="23">
    <source>
        <dbReference type="EMBL" id="GHE55239.1"/>
    </source>
</evidence>
<evidence type="ECO:0000313" key="24">
    <source>
        <dbReference type="Proteomes" id="UP000658258"/>
    </source>
</evidence>
<keyword evidence="13" id="KW-0862">Zinc</keyword>
<evidence type="ECO:0000256" key="12">
    <source>
        <dbReference type="ARBA" id="ARBA00022824"/>
    </source>
</evidence>
<reference evidence="24" key="1">
    <citation type="journal article" date="2019" name="Int. J. Syst. Evol. Microbiol.">
        <title>The Global Catalogue of Microorganisms (GCM) 10K type strain sequencing project: providing services to taxonomists for standard genome sequencing and annotation.</title>
        <authorList>
            <consortium name="The Broad Institute Genomics Platform"/>
            <consortium name="The Broad Institute Genome Sequencing Center for Infectious Disease"/>
            <person name="Wu L."/>
            <person name="Ma J."/>
        </authorList>
    </citation>
    <scope>NUCLEOTIDE SEQUENCE [LARGE SCALE GENOMIC DNA]</scope>
    <source>
        <strain evidence="24">CGMCC 1.15111</strain>
    </source>
</reference>
<feature type="domain" description="Peptidase M28" evidence="22">
    <location>
        <begin position="291"/>
        <end position="489"/>
    </location>
</feature>
<dbReference type="PANTHER" id="PTHR12053">
    <property type="entry name" value="PROTEASE FAMILY M28 PLASMA GLUTAMATE CARBOXYPEPTIDASE-RELATED"/>
    <property type="match status" value="1"/>
</dbReference>
<keyword evidence="9" id="KW-0479">Metal-binding</keyword>
<keyword evidence="12" id="KW-0256">Endoplasmic reticulum</keyword>
<organism evidence="23 24">
    <name type="scientific">Roseivirga thermotolerans</name>
    <dbReference type="NCBI Taxonomy" id="1758176"/>
    <lineage>
        <taxon>Bacteria</taxon>
        <taxon>Pseudomonadati</taxon>
        <taxon>Bacteroidota</taxon>
        <taxon>Cytophagia</taxon>
        <taxon>Cytophagales</taxon>
        <taxon>Roseivirgaceae</taxon>
        <taxon>Roseivirga</taxon>
    </lineage>
</organism>
<comment type="subunit">
    <text evidence="19">Homodimer. The monomeric form is inactive while the homodimer is active.</text>
</comment>
<evidence type="ECO:0000256" key="11">
    <source>
        <dbReference type="ARBA" id="ARBA00022801"/>
    </source>
</evidence>
<keyword evidence="11" id="KW-0378">Hydrolase</keyword>
<evidence type="ECO:0000256" key="10">
    <source>
        <dbReference type="ARBA" id="ARBA00022729"/>
    </source>
</evidence>
<keyword evidence="14" id="KW-0333">Golgi apparatus</keyword>
<dbReference type="Proteomes" id="UP000658258">
    <property type="component" value="Unassembled WGS sequence"/>
</dbReference>
<dbReference type="Gene3D" id="3.40.630.10">
    <property type="entry name" value="Zn peptidases"/>
    <property type="match status" value="1"/>
</dbReference>
<keyword evidence="16" id="KW-0865">Zymogen</keyword>
<dbReference type="EMBL" id="BNAG01000001">
    <property type="protein sequence ID" value="GHE55239.1"/>
    <property type="molecule type" value="Genomic_DNA"/>
</dbReference>
<protein>
    <recommendedName>
        <fullName evidence="5">Carboxypeptidase Q</fullName>
    </recommendedName>
    <alternativeName>
        <fullName evidence="20">Plasma glutamate carboxypeptidase</fullName>
    </alternativeName>
</protein>
<evidence type="ECO:0000256" key="15">
    <source>
        <dbReference type="ARBA" id="ARBA00023049"/>
    </source>
</evidence>
<keyword evidence="10 21" id="KW-0732">Signal</keyword>
<dbReference type="RefSeq" id="WP_189628839.1">
    <property type="nucleotide sequence ID" value="NZ_BNAG01000001.1"/>
</dbReference>
<evidence type="ECO:0000256" key="8">
    <source>
        <dbReference type="ARBA" id="ARBA00022670"/>
    </source>
</evidence>
<dbReference type="Gene3D" id="3.50.30.30">
    <property type="match status" value="1"/>
</dbReference>
<evidence type="ECO:0000256" key="9">
    <source>
        <dbReference type="ARBA" id="ARBA00022723"/>
    </source>
</evidence>
<proteinExistence type="predicted"/>
<dbReference type="InterPro" id="IPR039866">
    <property type="entry name" value="CPQ"/>
</dbReference>
<keyword evidence="18" id="KW-0458">Lysosome</keyword>
<comment type="caution">
    <text evidence="23">The sequence shown here is derived from an EMBL/GenBank/DDBJ whole genome shotgun (WGS) entry which is preliminary data.</text>
</comment>
<evidence type="ECO:0000256" key="18">
    <source>
        <dbReference type="ARBA" id="ARBA00023228"/>
    </source>
</evidence>
<dbReference type="Pfam" id="PF04389">
    <property type="entry name" value="Peptidase_M28"/>
    <property type="match status" value="1"/>
</dbReference>
<evidence type="ECO:0000256" key="21">
    <source>
        <dbReference type="SAM" id="SignalP"/>
    </source>
</evidence>
<evidence type="ECO:0000256" key="4">
    <source>
        <dbReference type="ARBA" id="ARBA00004613"/>
    </source>
</evidence>
<gene>
    <name evidence="23" type="ORF">GCM10011340_07440</name>
</gene>
<keyword evidence="17" id="KW-0325">Glycoprotein</keyword>
<evidence type="ECO:0000256" key="2">
    <source>
        <dbReference type="ARBA" id="ARBA00004371"/>
    </source>
</evidence>
<feature type="signal peptide" evidence="21">
    <location>
        <begin position="1"/>
        <end position="20"/>
    </location>
</feature>
<evidence type="ECO:0000256" key="3">
    <source>
        <dbReference type="ARBA" id="ARBA00004555"/>
    </source>
</evidence>
<keyword evidence="7" id="KW-0121">Carboxypeptidase</keyword>
<keyword evidence="15" id="KW-0482">Metalloprotease</keyword>
<evidence type="ECO:0000256" key="17">
    <source>
        <dbReference type="ARBA" id="ARBA00023180"/>
    </source>
</evidence>
<evidence type="ECO:0000256" key="16">
    <source>
        <dbReference type="ARBA" id="ARBA00023145"/>
    </source>
</evidence>
<sequence>MRTVKVFFVCLLLCTYSAFGFQNTQIDYNALYKIKDEGLNNSQVMDIAWNLTDRIGPRLTGSEGLKRAYDWTAAQMKEWGLSNVKIEPWGEFGEGWDVRKSYLAMTVPYYQALIGIPKAWTPGTNGPISAEAIYVDVSSEADLAQYKGKLKGKVVLMPTNIEAKTTFEADATRWTEEQLQDMTTERVSNADGSFSQRRISDFRRAANLRNAAYQMFKDEGVAMVLNTHRGGGQGTFFTSNGARREENPLPEMEIAPEHYNRMVRLLVKGEPVRIEADTKTEFHTKDLQGYNVIAEIPGSDPKLKDEVVMLGAHLDSWFAGTGATDNAAGSATMMEAIRILKESGVPLKRTVRIALWSGEEQGLYGSRNYVQKEFMNNGMPNKKHEQFSAYYNMDNGTGAIRGIYLQGNEAIRTIFTEWFKVFEDMGASTVTIRNTGGTDHQAFDGIGLPGFQFIQDPIDYGTRTHHTNMDLYERLQAADLRKNAVIIATMVMQTANMDQKMPRKPKVFDNLNRSR</sequence>
<evidence type="ECO:0000256" key="20">
    <source>
        <dbReference type="ARBA" id="ARBA00033328"/>
    </source>
</evidence>
<evidence type="ECO:0000259" key="22">
    <source>
        <dbReference type="Pfam" id="PF04389"/>
    </source>
</evidence>
<evidence type="ECO:0000256" key="13">
    <source>
        <dbReference type="ARBA" id="ARBA00022833"/>
    </source>
</evidence>
<evidence type="ECO:0000256" key="7">
    <source>
        <dbReference type="ARBA" id="ARBA00022645"/>
    </source>
</evidence>
<dbReference type="PANTHER" id="PTHR12053:SF3">
    <property type="entry name" value="CARBOXYPEPTIDASE Q"/>
    <property type="match status" value="1"/>
</dbReference>
<evidence type="ECO:0000256" key="19">
    <source>
        <dbReference type="ARBA" id="ARBA00025833"/>
    </source>
</evidence>